<keyword evidence="5" id="KW-0862">Zinc</keyword>
<dbReference type="GO" id="GO:0008108">
    <property type="term" value="F:UDP-glucose:hexose-1-phosphate uridylyltransferase activity"/>
    <property type="evidence" value="ECO:0007669"/>
    <property type="project" value="InterPro"/>
</dbReference>
<feature type="domain" description="Galactose-1-phosphate uridyl transferase N-terminal" evidence="6">
    <location>
        <begin position="5"/>
        <end position="179"/>
    </location>
</feature>
<dbReference type="GO" id="GO:0006012">
    <property type="term" value="P:galactose metabolic process"/>
    <property type="evidence" value="ECO:0007669"/>
    <property type="project" value="InterPro"/>
</dbReference>
<feature type="binding site" evidence="5">
    <location>
        <position position="44"/>
    </location>
    <ligand>
        <name>Zn(2+)</name>
        <dbReference type="ChEBI" id="CHEBI:29105"/>
    </ligand>
</feature>
<evidence type="ECO:0000259" key="6">
    <source>
        <dbReference type="Pfam" id="PF01087"/>
    </source>
</evidence>
<keyword evidence="5" id="KW-0479">Metal-binding</keyword>
<dbReference type="InterPro" id="IPR053177">
    <property type="entry name" value="ADP-glucose_phosphorylase"/>
</dbReference>
<proteinExistence type="predicted"/>
<dbReference type="Gramene" id="Pp3c2_1350V3.1">
    <property type="protein sequence ID" value="Pp3c2_1350V3.1"/>
    <property type="gene ID" value="Pp3c2_1350"/>
</dbReference>
<keyword evidence="2" id="KW-0548">Nucleotidyltransferase</keyword>
<organism evidence="7">
    <name type="scientific">Physcomitrium patens</name>
    <name type="common">Spreading-leaved earth moss</name>
    <name type="synonym">Physcomitrella patens</name>
    <dbReference type="NCBI Taxonomy" id="3218"/>
    <lineage>
        <taxon>Eukaryota</taxon>
        <taxon>Viridiplantae</taxon>
        <taxon>Streptophyta</taxon>
        <taxon>Embryophyta</taxon>
        <taxon>Bryophyta</taxon>
        <taxon>Bryophytina</taxon>
        <taxon>Bryopsida</taxon>
        <taxon>Funariidae</taxon>
        <taxon>Funariales</taxon>
        <taxon>Funariaceae</taxon>
        <taxon>Physcomitrium</taxon>
    </lineage>
</organism>
<dbReference type="PANTHER" id="PTHR42763:SF2">
    <property type="entry name" value="ADP-GLUCOSE PHOSPHORYLASE"/>
    <property type="match status" value="1"/>
</dbReference>
<dbReference type="NCBIfam" id="TIGR00209">
    <property type="entry name" value="galT_1"/>
    <property type="match status" value="1"/>
</dbReference>
<reference evidence="7 9" key="2">
    <citation type="journal article" date="2018" name="Plant J.">
        <title>The Physcomitrella patens chromosome-scale assembly reveals moss genome structure and evolution.</title>
        <authorList>
            <person name="Lang D."/>
            <person name="Ullrich K.K."/>
            <person name="Murat F."/>
            <person name="Fuchs J."/>
            <person name="Jenkins J."/>
            <person name="Haas F.B."/>
            <person name="Piednoel M."/>
            <person name="Gundlach H."/>
            <person name="Van Bel M."/>
            <person name="Meyberg R."/>
            <person name="Vives C."/>
            <person name="Morata J."/>
            <person name="Symeonidi A."/>
            <person name="Hiss M."/>
            <person name="Muchero W."/>
            <person name="Kamisugi Y."/>
            <person name="Saleh O."/>
            <person name="Blanc G."/>
            <person name="Decker E.L."/>
            <person name="van Gessel N."/>
            <person name="Grimwood J."/>
            <person name="Hayes R.D."/>
            <person name="Graham S.W."/>
            <person name="Gunter L.E."/>
            <person name="McDaniel S.F."/>
            <person name="Hoernstein S.N.W."/>
            <person name="Larsson A."/>
            <person name="Li F.W."/>
            <person name="Perroud P.F."/>
            <person name="Phillips J."/>
            <person name="Ranjan P."/>
            <person name="Rokshar D.S."/>
            <person name="Rothfels C.J."/>
            <person name="Schneider L."/>
            <person name="Shu S."/>
            <person name="Stevenson D.W."/>
            <person name="Thummler F."/>
            <person name="Tillich M."/>
            <person name="Villarreal Aguilar J.C."/>
            <person name="Widiez T."/>
            <person name="Wong G.K."/>
            <person name="Wymore A."/>
            <person name="Zhang Y."/>
            <person name="Zimmer A.D."/>
            <person name="Quatrano R.S."/>
            <person name="Mayer K.F.X."/>
            <person name="Goodstein D."/>
            <person name="Casacuberta J.M."/>
            <person name="Vandepoele K."/>
            <person name="Reski R."/>
            <person name="Cuming A.C."/>
            <person name="Tuskan G.A."/>
            <person name="Maumus F."/>
            <person name="Salse J."/>
            <person name="Schmutz J."/>
            <person name="Rensing S.A."/>
        </authorList>
    </citation>
    <scope>NUCLEOTIDE SEQUENCE [LARGE SCALE GENOMIC DNA]</scope>
    <source>
        <strain evidence="8 9">cv. Gransden 2004</strain>
    </source>
</reference>
<dbReference type="STRING" id="3218.A0A2K1KZN4"/>
<evidence type="ECO:0000313" key="7">
    <source>
        <dbReference type="EMBL" id="PNR59242.1"/>
    </source>
</evidence>
<dbReference type="InterPro" id="IPR005849">
    <property type="entry name" value="GalP_Utransf_N"/>
</dbReference>
<evidence type="ECO:0000256" key="4">
    <source>
        <dbReference type="PIRSR" id="PIRSR000808-1"/>
    </source>
</evidence>
<dbReference type="EnsemblPlants" id="Pp3c2_1350V3.2">
    <property type="protein sequence ID" value="Pp3c2_1350V3.2"/>
    <property type="gene ID" value="Pp3c2_1350"/>
</dbReference>
<dbReference type="Gene3D" id="3.30.428.10">
    <property type="entry name" value="HIT-like"/>
    <property type="match status" value="2"/>
</dbReference>
<dbReference type="SUPFAM" id="SSF54197">
    <property type="entry name" value="HIT-like"/>
    <property type="match status" value="2"/>
</dbReference>
<dbReference type="GO" id="GO:0008270">
    <property type="term" value="F:zinc ion binding"/>
    <property type="evidence" value="ECO:0007669"/>
    <property type="project" value="InterPro"/>
</dbReference>
<evidence type="ECO:0000256" key="5">
    <source>
        <dbReference type="PIRSR" id="PIRSR000808-3"/>
    </source>
</evidence>
<name>A0A2K1KZN4_PHYPA</name>
<evidence type="ECO:0000313" key="9">
    <source>
        <dbReference type="Proteomes" id="UP000006727"/>
    </source>
</evidence>
<evidence type="ECO:0000256" key="3">
    <source>
        <dbReference type="ARBA" id="ARBA00023277"/>
    </source>
</evidence>
<comment type="cofactor">
    <cofactor evidence="5">
        <name>Zn(2+)</name>
        <dbReference type="ChEBI" id="CHEBI:29105"/>
    </cofactor>
    <text evidence="5">Binds 1 zinc ion per subunit.</text>
</comment>
<dbReference type="FunCoup" id="A0A2K1KZN4">
    <property type="interactions" value="1808"/>
</dbReference>
<feature type="binding site" evidence="5">
    <location>
        <position position="171"/>
    </location>
    <ligand>
        <name>Zn(2+)</name>
        <dbReference type="ChEBI" id="CHEBI:29105"/>
    </ligand>
</feature>
<keyword evidence="3" id="KW-0119">Carbohydrate metabolism</keyword>
<evidence type="ECO:0000256" key="2">
    <source>
        <dbReference type="ARBA" id="ARBA00022695"/>
    </source>
</evidence>
<dbReference type="Pfam" id="PF01087">
    <property type="entry name" value="GalP_UDP_transf"/>
    <property type="match status" value="1"/>
</dbReference>
<sequence>MAELRQDLLRQRWIIISDKRGKRPTGYNKKSDSNSVESCTSGPCAFCPGQEQKNGHELFAIRESDEADSPDWEVRVINNKYPAVSCDFDEVLPTGEGEVYGSCRLPGFGSHEVIIETPNHQLPLPELSALHIVKVLKAYQARINYFQSDSRFKYIHVFKNRGDRAGASMTHSHSQLIALPVRTHNIQAELHGSQEYYDKHKRCLLCDVAQYETQANCIRLIDENEHFVTVSPYAPMFPFETWLWPKRHSSNYETIGEDEVNNVLYADTTVNHLFVVCGLPCATSLDDVLCAV</sequence>
<dbReference type="GO" id="GO:0016779">
    <property type="term" value="F:nucleotidyltransferase activity"/>
    <property type="evidence" value="ECO:0000318"/>
    <property type="project" value="GO_Central"/>
</dbReference>
<dbReference type="AlphaFoldDB" id="A0A2K1KZN4"/>
<feature type="binding site" evidence="5">
    <location>
        <position position="47"/>
    </location>
    <ligand>
        <name>Zn(2+)</name>
        <dbReference type="ChEBI" id="CHEBI:29105"/>
    </ligand>
</feature>
<dbReference type="Proteomes" id="UP000006727">
    <property type="component" value="Chromosome 2"/>
</dbReference>
<reference evidence="7 9" key="1">
    <citation type="journal article" date="2008" name="Science">
        <title>The Physcomitrella genome reveals evolutionary insights into the conquest of land by plants.</title>
        <authorList>
            <person name="Rensing S."/>
            <person name="Lang D."/>
            <person name="Zimmer A."/>
            <person name="Terry A."/>
            <person name="Salamov A."/>
            <person name="Shapiro H."/>
            <person name="Nishiyama T."/>
            <person name="Perroud P.-F."/>
            <person name="Lindquist E."/>
            <person name="Kamisugi Y."/>
            <person name="Tanahashi T."/>
            <person name="Sakakibara K."/>
            <person name="Fujita T."/>
            <person name="Oishi K."/>
            <person name="Shin-I T."/>
            <person name="Kuroki Y."/>
            <person name="Toyoda A."/>
            <person name="Suzuki Y."/>
            <person name="Hashimoto A."/>
            <person name="Yamaguchi K."/>
            <person name="Sugano A."/>
            <person name="Kohara Y."/>
            <person name="Fujiyama A."/>
            <person name="Anterola A."/>
            <person name="Aoki S."/>
            <person name="Ashton N."/>
            <person name="Barbazuk W.B."/>
            <person name="Barker E."/>
            <person name="Bennetzen J."/>
            <person name="Bezanilla M."/>
            <person name="Blankenship R."/>
            <person name="Cho S.H."/>
            <person name="Dutcher S."/>
            <person name="Estelle M."/>
            <person name="Fawcett J.A."/>
            <person name="Gundlach H."/>
            <person name="Hanada K."/>
            <person name="Heyl A."/>
            <person name="Hicks K.A."/>
            <person name="Hugh J."/>
            <person name="Lohr M."/>
            <person name="Mayer K."/>
            <person name="Melkozernov A."/>
            <person name="Murata T."/>
            <person name="Nelson D."/>
            <person name="Pils B."/>
            <person name="Prigge M."/>
            <person name="Reiss B."/>
            <person name="Renner T."/>
            <person name="Rombauts S."/>
            <person name="Rushton P."/>
            <person name="Sanderfoot A."/>
            <person name="Schween G."/>
            <person name="Shiu S.-H."/>
            <person name="Stueber K."/>
            <person name="Theodoulou F.L."/>
            <person name="Tu H."/>
            <person name="Van de Peer Y."/>
            <person name="Verrier P.J."/>
            <person name="Waters E."/>
            <person name="Wood A."/>
            <person name="Yang L."/>
            <person name="Cove D."/>
            <person name="Cuming A."/>
            <person name="Hasebe M."/>
            <person name="Lucas S."/>
            <person name="Mishler D.B."/>
            <person name="Reski R."/>
            <person name="Grigoriev I."/>
            <person name="Quatrano R.S."/>
            <person name="Boore J.L."/>
        </authorList>
    </citation>
    <scope>NUCLEOTIDE SEQUENCE [LARGE SCALE GENOMIC DNA]</scope>
    <source>
        <strain evidence="8 9">cv. Gransden 2004</strain>
    </source>
</reference>
<reference evidence="8" key="3">
    <citation type="submission" date="2020-12" db="UniProtKB">
        <authorList>
            <consortium name="EnsemblPlants"/>
        </authorList>
    </citation>
    <scope>IDENTIFICATION</scope>
</reference>
<dbReference type="PIRSF" id="PIRSF000808">
    <property type="entry name" value="GalT"/>
    <property type="match status" value="1"/>
</dbReference>
<keyword evidence="1" id="KW-0808">Transferase</keyword>
<protein>
    <recommendedName>
        <fullName evidence="6">Galactose-1-phosphate uridyl transferase N-terminal domain-containing protein</fullName>
    </recommendedName>
</protein>
<evidence type="ECO:0000256" key="1">
    <source>
        <dbReference type="ARBA" id="ARBA00022679"/>
    </source>
</evidence>
<keyword evidence="9" id="KW-1185">Reference proteome</keyword>
<feature type="binding site" evidence="5">
    <location>
        <position position="120"/>
    </location>
    <ligand>
        <name>Zn(2+)</name>
        <dbReference type="ChEBI" id="CHEBI:29105"/>
    </ligand>
</feature>
<dbReference type="InParanoid" id="A0A2K1KZN4"/>
<gene>
    <name evidence="7" type="ORF">PHYPA_002033</name>
</gene>
<feature type="active site" description="Tele-UMP-histidine intermediate" evidence="4">
    <location>
        <position position="173"/>
    </location>
</feature>
<dbReference type="EMBL" id="ABEU02000002">
    <property type="protein sequence ID" value="PNR59242.1"/>
    <property type="molecule type" value="Genomic_DNA"/>
</dbReference>
<evidence type="ECO:0000313" key="8">
    <source>
        <dbReference type="EnsemblPlants" id="Pp3c2_1350V3.1"/>
    </source>
</evidence>
<dbReference type="Gramene" id="Pp3c2_1350V3.2">
    <property type="protein sequence ID" value="Pp3c2_1350V3.2"/>
    <property type="gene ID" value="Pp3c2_1350"/>
</dbReference>
<dbReference type="PANTHER" id="PTHR42763">
    <property type="entry name" value="ADP-GLUCOSE PHOSPHORYLASE"/>
    <property type="match status" value="1"/>
</dbReference>
<dbReference type="InterPro" id="IPR036265">
    <property type="entry name" value="HIT-like_sf"/>
</dbReference>
<accession>A0A2K1KZN4</accession>
<dbReference type="PaxDb" id="3218-PP1S243_12V6.1"/>
<dbReference type="InterPro" id="IPR001937">
    <property type="entry name" value="GalP_UDPtransf1"/>
</dbReference>
<dbReference type="EnsemblPlants" id="Pp3c2_1350V3.1">
    <property type="protein sequence ID" value="Pp3c2_1350V3.1"/>
    <property type="gene ID" value="Pp3c2_1350"/>
</dbReference>